<reference evidence="3 4" key="1">
    <citation type="submission" date="2017-03" db="EMBL/GenBank/DDBJ databases">
        <title>Draft genome sequence of Streptomyces scabrisporus NF3, endophyte isolated from Amphipterygium adstringens.</title>
        <authorList>
            <person name="Vazquez M."/>
            <person name="Ceapa C.D."/>
            <person name="Rodriguez Luna D."/>
            <person name="Sanchez Esquivel S."/>
        </authorList>
    </citation>
    <scope>NUCLEOTIDE SEQUENCE [LARGE SCALE GENOMIC DNA]</scope>
    <source>
        <strain evidence="3 4">NF3</strain>
    </source>
</reference>
<dbReference type="Proteomes" id="UP000190037">
    <property type="component" value="Unassembled WGS sequence"/>
</dbReference>
<comment type="caution">
    <text evidence="3">The sequence shown here is derived from an EMBL/GenBank/DDBJ whole genome shotgun (WGS) entry which is preliminary data.</text>
</comment>
<dbReference type="InterPro" id="IPR050267">
    <property type="entry name" value="Anti-sigma-factor_SerPK"/>
</dbReference>
<dbReference type="CDD" id="cd16936">
    <property type="entry name" value="HATPase_RsbW-like"/>
    <property type="match status" value="1"/>
</dbReference>
<protein>
    <recommendedName>
        <fullName evidence="2">Histidine kinase/HSP90-like ATPase domain-containing protein</fullName>
    </recommendedName>
</protein>
<feature type="domain" description="Histidine kinase/HSP90-like ATPase" evidence="2">
    <location>
        <begin position="24"/>
        <end position="129"/>
    </location>
</feature>
<dbReference type="InterPro" id="IPR036890">
    <property type="entry name" value="HATPase_C_sf"/>
</dbReference>
<accession>A0A1T3P846</accession>
<keyword evidence="1" id="KW-0418">Kinase</keyword>
<sequence length="141" mass="15210">MSETLCSDDRCTPPIPVVPSHWSLPAEPASVRCARRAVVGALPPGCSAEMVDELVLLASELVTNAVRYGARRPVEMVLWFVDGYFWLAVSDHGSGRPRIGSPGRRDCGGRGLLLVDRVADVWAVVARPGCGKSVVVGMRRR</sequence>
<dbReference type="GO" id="GO:0004674">
    <property type="term" value="F:protein serine/threonine kinase activity"/>
    <property type="evidence" value="ECO:0007669"/>
    <property type="project" value="UniProtKB-KW"/>
</dbReference>
<dbReference type="RefSeq" id="WP_078979412.1">
    <property type="nucleotide sequence ID" value="NZ_MWQN01000001.1"/>
</dbReference>
<dbReference type="SUPFAM" id="SSF55874">
    <property type="entry name" value="ATPase domain of HSP90 chaperone/DNA topoisomerase II/histidine kinase"/>
    <property type="match status" value="1"/>
</dbReference>
<dbReference type="PANTHER" id="PTHR35526">
    <property type="entry name" value="ANTI-SIGMA-F FACTOR RSBW-RELATED"/>
    <property type="match status" value="1"/>
</dbReference>
<dbReference type="InterPro" id="IPR003594">
    <property type="entry name" value="HATPase_dom"/>
</dbReference>
<dbReference type="OrthoDB" id="4251531at2"/>
<keyword evidence="4" id="KW-1185">Reference proteome</keyword>
<organism evidence="3 4">
    <name type="scientific">Embleya scabrispora</name>
    <dbReference type="NCBI Taxonomy" id="159449"/>
    <lineage>
        <taxon>Bacteria</taxon>
        <taxon>Bacillati</taxon>
        <taxon>Actinomycetota</taxon>
        <taxon>Actinomycetes</taxon>
        <taxon>Kitasatosporales</taxon>
        <taxon>Streptomycetaceae</taxon>
        <taxon>Embleya</taxon>
    </lineage>
</organism>
<dbReference type="Pfam" id="PF13581">
    <property type="entry name" value="HATPase_c_2"/>
    <property type="match status" value="1"/>
</dbReference>
<proteinExistence type="predicted"/>
<dbReference type="STRING" id="159449.B4N89_16940"/>
<evidence type="ECO:0000256" key="1">
    <source>
        <dbReference type="ARBA" id="ARBA00022527"/>
    </source>
</evidence>
<keyword evidence="1" id="KW-0808">Transferase</keyword>
<evidence type="ECO:0000313" key="3">
    <source>
        <dbReference type="EMBL" id="OPC85085.1"/>
    </source>
</evidence>
<dbReference type="EMBL" id="MWQN01000001">
    <property type="protein sequence ID" value="OPC85085.1"/>
    <property type="molecule type" value="Genomic_DNA"/>
</dbReference>
<gene>
    <name evidence="3" type="ORF">B4N89_16940</name>
</gene>
<dbReference type="AlphaFoldDB" id="A0A1T3P846"/>
<name>A0A1T3P846_9ACTN</name>
<evidence type="ECO:0000313" key="4">
    <source>
        <dbReference type="Proteomes" id="UP000190037"/>
    </source>
</evidence>
<evidence type="ECO:0000259" key="2">
    <source>
        <dbReference type="Pfam" id="PF13581"/>
    </source>
</evidence>
<dbReference type="Gene3D" id="3.30.565.10">
    <property type="entry name" value="Histidine kinase-like ATPase, C-terminal domain"/>
    <property type="match status" value="1"/>
</dbReference>
<keyword evidence="1" id="KW-0723">Serine/threonine-protein kinase</keyword>
<dbReference type="PANTHER" id="PTHR35526:SF3">
    <property type="entry name" value="ANTI-SIGMA-F FACTOR RSBW"/>
    <property type="match status" value="1"/>
</dbReference>